<keyword evidence="5 9" id="KW-0812">Transmembrane</keyword>
<evidence type="ECO:0000313" key="12">
    <source>
        <dbReference type="Proteomes" id="UP000323258"/>
    </source>
</evidence>
<feature type="transmembrane region" description="Helical" evidence="9">
    <location>
        <begin position="33"/>
        <end position="54"/>
    </location>
</feature>
<evidence type="ECO:0000256" key="6">
    <source>
        <dbReference type="ARBA" id="ARBA00022989"/>
    </source>
</evidence>
<proteinExistence type="inferred from homology"/>
<sequence length="225" mass="24802">MRDLAKSAHLDSPRVLSYGTPPVGGTLKRAFDVVAASLGIVALLPLFLFLVALVKITDPGPAFYGHARIGRGGRSFACLKFRTMMVNGDEVLAAHLRDNPAARDEWLATRKLRNDPRVTRVGHVLRKLSLDELPQLLNILQGDMSIVGPRPVVHAELEHYGPFADCYLKSRPGLTGLWQVSGRSDVSYEARVAFDRQYIENWSLAGDLRIILLTVPAVCLSRGSY</sequence>
<dbReference type="GO" id="GO:0000271">
    <property type="term" value="P:polysaccharide biosynthetic process"/>
    <property type="evidence" value="ECO:0007669"/>
    <property type="project" value="UniProtKB-KW"/>
</dbReference>
<dbReference type="OrthoDB" id="9808602at2"/>
<reference evidence="11 12" key="2">
    <citation type="submission" date="2019-09" db="EMBL/GenBank/DDBJ databases">
        <title>Mesorhizobium sp. MaA-C15 isolated from Microcystis aeruginosa.</title>
        <authorList>
            <person name="Jeong S.E."/>
            <person name="Jin H.M."/>
            <person name="Jeon C.O."/>
        </authorList>
    </citation>
    <scope>NUCLEOTIDE SEQUENCE [LARGE SCALE GENOMIC DNA]</scope>
    <source>
        <strain evidence="11 12">MaA-C15</strain>
    </source>
</reference>
<comment type="caution">
    <text evidence="11">The sequence shown here is derived from an EMBL/GenBank/DDBJ whole genome shotgun (WGS) entry which is preliminary data.</text>
</comment>
<protein>
    <submittedName>
        <fullName evidence="11">Sugar transferase</fullName>
    </submittedName>
</protein>
<keyword evidence="3" id="KW-1003">Cell membrane</keyword>
<evidence type="ECO:0000256" key="2">
    <source>
        <dbReference type="ARBA" id="ARBA00006464"/>
    </source>
</evidence>
<feature type="domain" description="Bacterial sugar transferase" evidence="10">
    <location>
        <begin position="28"/>
        <end position="218"/>
    </location>
</feature>
<dbReference type="PANTHER" id="PTHR30576">
    <property type="entry name" value="COLANIC BIOSYNTHESIS UDP-GLUCOSE LIPID CARRIER TRANSFERASE"/>
    <property type="match status" value="1"/>
</dbReference>
<dbReference type="GO" id="GO:0016780">
    <property type="term" value="F:phosphotransferase activity, for other substituted phosphate groups"/>
    <property type="evidence" value="ECO:0007669"/>
    <property type="project" value="TreeGrafter"/>
</dbReference>
<dbReference type="AlphaFoldDB" id="A0A5D4GRC2"/>
<dbReference type="InterPro" id="IPR003362">
    <property type="entry name" value="Bact_transf"/>
</dbReference>
<gene>
    <name evidence="11" type="ORF">FY036_17880</name>
</gene>
<comment type="similarity">
    <text evidence="2">Belongs to the bacterial sugar transferase family.</text>
</comment>
<evidence type="ECO:0000259" key="10">
    <source>
        <dbReference type="Pfam" id="PF02397"/>
    </source>
</evidence>
<evidence type="ECO:0000256" key="9">
    <source>
        <dbReference type="SAM" id="Phobius"/>
    </source>
</evidence>
<evidence type="ECO:0000256" key="8">
    <source>
        <dbReference type="ARBA" id="ARBA00023169"/>
    </source>
</evidence>
<dbReference type="EMBL" id="VSZS01000066">
    <property type="protein sequence ID" value="TYR30582.1"/>
    <property type="molecule type" value="Genomic_DNA"/>
</dbReference>
<dbReference type="Proteomes" id="UP000323258">
    <property type="component" value="Unassembled WGS sequence"/>
</dbReference>
<name>A0A5D4GRC2_9HYPH</name>
<keyword evidence="6 9" id="KW-1133">Transmembrane helix</keyword>
<accession>A0A5D4GRC2</accession>
<organism evidence="11 12">
    <name type="scientific">Neoaquamicrobium microcysteis</name>
    <dbReference type="NCBI Taxonomy" id="2682781"/>
    <lineage>
        <taxon>Bacteria</taxon>
        <taxon>Pseudomonadati</taxon>
        <taxon>Pseudomonadota</taxon>
        <taxon>Alphaproteobacteria</taxon>
        <taxon>Hyphomicrobiales</taxon>
        <taxon>Phyllobacteriaceae</taxon>
        <taxon>Neoaquamicrobium</taxon>
    </lineage>
</organism>
<evidence type="ECO:0000256" key="7">
    <source>
        <dbReference type="ARBA" id="ARBA00023136"/>
    </source>
</evidence>
<keyword evidence="12" id="KW-1185">Reference proteome</keyword>
<keyword evidence="8" id="KW-0270">Exopolysaccharide synthesis</keyword>
<dbReference type="Pfam" id="PF02397">
    <property type="entry name" value="Bac_transf"/>
    <property type="match status" value="1"/>
</dbReference>
<evidence type="ECO:0000256" key="1">
    <source>
        <dbReference type="ARBA" id="ARBA00004236"/>
    </source>
</evidence>
<keyword evidence="4 11" id="KW-0808">Transferase</keyword>
<dbReference type="RefSeq" id="WP_148916118.1">
    <property type="nucleotide sequence ID" value="NZ_VSZS01000066.1"/>
</dbReference>
<evidence type="ECO:0000313" key="11">
    <source>
        <dbReference type="EMBL" id="TYR30582.1"/>
    </source>
</evidence>
<dbReference type="PANTHER" id="PTHR30576:SF4">
    <property type="entry name" value="UNDECAPRENYL-PHOSPHATE GALACTOSE PHOSPHOTRANSFERASE"/>
    <property type="match status" value="1"/>
</dbReference>
<keyword evidence="7 9" id="KW-0472">Membrane</keyword>
<dbReference type="GO" id="GO:0005886">
    <property type="term" value="C:plasma membrane"/>
    <property type="evidence" value="ECO:0007669"/>
    <property type="project" value="UniProtKB-SubCell"/>
</dbReference>
<evidence type="ECO:0000256" key="5">
    <source>
        <dbReference type="ARBA" id="ARBA00022692"/>
    </source>
</evidence>
<comment type="subcellular location">
    <subcellularLocation>
        <location evidence="1">Cell membrane</location>
    </subcellularLocation>
</comment>
<reference evidence="11 12" key="1">
    <citation type="submission" date="2019-08" db="EMBL/GenBank/DDBJ databases">
        <authorList>
            <person name="Seo Y.L."/>
        </authorList>
    </citation>
    <scope>NUCLEOTIDE SEQUENCE [LARGE SCALE GENOMIC DNA]</scope>
    <source>
        <strain evidence="11 12">MaA-C15</strain>
    </source>
</reference>
<evidence type="ECO:0000256" key="3">
    <source>
        <dbReference type="ARBA" id="ARBA00022475"/>
    </source>
</evidence>
<evidence type="ECO:0000256" key="4">
    <source>
        <dbReference type="ARBA" id="ARBA00022679"/>
    </source>
</evidence>